<dbReference type="Proteomes" id="UP000002173">
    <property type="component" value="Unassembled WGS sequence"/>
</dbReference>
<protein>
    <recommendedName>
        <fullName evidence="2">ubiquitinyl hydrolase 1</fullName>
        <ecNumber evidence="2">3.4.19.12</ecNumber>
    </recommendedName>
</protein>
<dbReference type="GO" id="GO:0031468">
    <property type="term" value="P:nuclear membrane reassembly"/>
    <property type="evidence" value="ECO:0007669"/>
    <property type="project" value="TreeGrafter"/>
</dbReference>
<evidence type="ECO:0000259" key="8">
    <source>
        <dbReference type="PROSITE" id="PS50053"/>
    </source>
</evidence>
<dbReference type="AlphaFoldDB" id="A7ARH0"/>
<dbReference type="RefSeq" id="XP_001610707.1">
    <property type="nucleotide sequence ID" value="XM_001610657.1"/>
</dbReference>
<keyword evidence="4" id="KW-0833">Ubl conjugation pathway</keyword>
<dbReference type="OMA" id="GHNSAIG"/>
<dbReference type="PROSITE" id="PS50053">
    <property type="entry name" value="UBIQUITIN_2"/>
    <property type="match status" value="1"/>
</dbReference>
<dbReference type="GO" id="GO:0007030">
    <property type="term" value="P:Golgi organization"/>
    <property type="evidence" value="ECO:0007669"/>
    <property type="project" value="TreeGrafter"/>
</dbReference>
<evidence type="ECO:0000256" key="1">
    <source>
        <dbReference type="ARBA" id="ARBA00000707"/>
    </source>
</evidence>
<dbReference type="Gene3D" id="3.30.420.210">
    <property type="entry name" value="SEP domain"/>
    <property type="match status" value="1"/>
</dbReference>
<dbReference type="InterPro" id="IPR029071">
    <property type="entry name" value="Ubiquitin-like_domsf"/>
</dbReference>
<dbReference type="GeneID" id="5478941"/>
<evidence type="ECO:0000259" key="7">
    <source>
        <dbReference type="PROSITE" id="PS50033"/>
    </source>
</evidence>
<evidence type="ECO:0000256" key="3">
    <source>
        <dbReference type="ARBA" id="ARBA00022670"/>
    </source>
</evidence>
<reference evidence="10 11" key="1">
    <citation type="journal article" date="2007" name="PLoS Pathog.">
        <title>Genome sequence of Babesia bovis and comparative analysis of apicomplexan hemoprotozoa.</title>
        <authorList>
            <person name="Brayton K.A."/>
            <person name="Lau A.O.T."/>
            <person name="Herndon D.R."/>
            <person name="Hannick L."/>
            <person name="Kappmeyer L.S."/>
            <person name="Berens S.J."/>
            <person name="Bidwell S.L."/>
            <person name="Brown W.C."/>
            <person name="Crabtree J."/>
            <person name="Fadrosh D."/>
            <person name="Feldblum T."/>
            <person name="Forberger H.A."/>
            <person name="Haas B.J."/>
            <person name="Howell J.M."/>
            <person name="Khouri H."/>
            <person name="Koo H."/>
            <person name="Mann D.J."/>
            <person name="Norimine J."/>
            <person name="Paulsen I.T."/>
            <person name="Radune D."/>
            <person name="Ren Q."/>
            <person name="Smith R.K. Jr."/>
            <person name="Suarez C.E."/>
            <person name="White O."/>
            <person name="Wortman J.R."/>
            <person name="Knowles D.P. Jr."/>
            <person name="McElwain T.F."/>
            <person name="Nene V.M."/>
        </authorList>
    </citation>
    <scope>NUCLEOTIDE SEQUENCE [LARGE SCALE GENOMIC DNA]</scope>
    <source>
        <strain evidence="10">T2Bo</strain>
    </source>
</reference>
<dbReference type="GO" id="GO:0005829">
    <property type="term" value="C:cytosol"/>
    <property type="evidence" value="ECO:0007669"/>
    <property type="project" value="TreeGrafter"/>
</dbReference>
<accession>A7ARH0</accession>
<dbReference type="SMART" id="SM00553">
    <property type="entry name" value="SEP"/>
    <property type="match status" value="1"/>
</dbReference>
<gene>
    <name evidence="10" type="ORF">BBOV_IV007850</name>
</gene>
<comment type="caution">
    <text evidence="10">The sequence shown here is derived from an EMBL/GenBank/DDBJ whole genome shotgun (WGS) entry which is preliminary data.</text>
</comment>
<dbReference type="KEGG" id="bbo:BBOV_IV007850"/>
<evidence type="ECO:0000256" key="6">
    <source>
        <dbReference type="ARBA" id="ARBA00022807"/>
    </source>
</evidence>
<dbReference type="EMBL" id="AAXT01000002">
    <property type="protein sequence ID" value="EDO07139.1"/>
    <property type="molecule type" value="Genomic_DNA"/>
</dbReference>
<dbReference type="Pfam" id="PF21403">
    <property type="entry name" value="OTU1_UBXL"/>
    <property type="match status" value="1"/>
</dbReference>
<dbReference type="GO" id="GO:0043161">
    <property type="term" value="P:proteasome-mediated ubiquitin-dependent protein catabolic process"/>
    <property type="evidence" value="ECO:0007669"/>
    <property type="project" value="TreeGrafter"/>
</dbReference>
<dbReference type="GO" id="GO:0061025">
    <property type="term" value="P:membrane fusion"/>
    <property type="evidence" value="ECO:0007669"/>
    <property type="project" value="TreeGrafter"/>
</dbReference>
<reference evidence="11" key="2">
    <citation type="journal article" date="2020" name="Data Brief">
        <title>Transcriptome dataset of Babesia bovis life stages within vertebrate and invertebrate hosts.</title>
        <authorList>
            <person name="Ueti M.W."/>
            <person name="Johnson W.C."/>
            <person name="Kappmeyer L.S."/>
            <person name="Herndon D.R."/>
            <person name="Mousel M.R."/>
            <person name="Reif K.E."/>
            <person name="Taus N.S."/>
            <person name="Ifeonu O.O."/>
            <person name="Silva J.C."/>
            <person name="Suarez C.E."/>
            <person name="Brayton K.A."/>
        </authorList>
    </citation>
    <scope>NUCLEOTIDE SEQUENCE [LARGE SCALE GENOMIC DNA]</scope>
</reference>
<dbReference type="InParanoid" id="A7ARH0"/>
<dbReference type="PROSITE" id="PS51399">
    <property type="entry name" value="SEP"/>
    <property type="match status" value="1"/>
</dbReference>
<evidence type="ECO:0000256" key="5">
    <source>
        <dbReference type="ARBA" id="ARBA00022801"/>
    </source>
</evidence>
<dbReference type="InterPro" id="IPR048857">
    <property type="entry name" value="OTU1_Ubl"/>
</dbReference>
<dbReference type="PANTHER" id="PTHR23333">
    <property type="entry name" value="UBX DOMAIN CONTAINING PROTEIN"/>
    <property type="match status" value="1"/>
</dbReference>
<evidence type="ECO:0000313" key="10">
    <source>
        <dbReference type="EMBL" id="EDO07139.1"/>
    </source>
</evidence>
<dbReference type="InterPro" id="IPR012989">
    <property type="entry name" value="SEP_domain"/>
</dbReference>
<evidence type="ECO:0000313" key="11">
    <source>
        <dbReference type="Proteomes" id="UP000002173"/>
    </source>
</evidence>
<keyword evidence="5" id="KW-0378">Hydrolase</keyword>
<dbReference type="PROSITE" id="PS50033">
    <property type="entry name" value="UBX"/>
    <property type="match status" value="1"/>
</dbReference>
<evidence type="ECO:0000259" key="9">
    <source>
        <dbReference type="PROSITE" id="PS51399"/>
    </source>
</evidence>
<dbReference type="GO" id="GO:0000045">
    <property type="term" value="P:autophagosome assembly"/>
    <property type="evidence" value="ECO:0007669"/>
    <property type="project" value="TreeGrafter"/>
</dbReference>
<dbReference type="SUPFAM" id="SSF102848">
    <property type="entry name" value="NSFL1 (p97 ATPase) cofactor p47, SEP domain"/>
    <property type="match status" value="1"/>
</dbReference>
<feature type="domain" description="UBX" evidence="7">
    <location>
        <begin position="125"/>
        <end position="202"/>
    </location>
</feature>
<feature type="domain" description="Ubiquitin-like" evidence="8">
    <location>
        <begin position="130"/>
        <end position="205"/>
    </location>
</feature>
<keyword evidence="11" id="KW-1185">Reference proteome</keyword>
<keyword evidence="3" id="KW-0645">Protease</keyword>
<evidence type="ECO:0000256" key="2">
    <source>
        <dbReference type="ARBA" id="ARBA00012759"/>
    </source>
</evidence>
<evidence type="ECO:0000256" key="4">
    <source>
        <dbReference type="ARBA" id="ARBA00022786"/>
    </source>
</evidence>
<dbReference type="InterPro" id="IPR001012">
    <property type="entry name" value="UBX_dom"/>
</dbReference>
<dbReference type="eggNOG" id="KOG2086">
    <property type="taxonomic scope" value="Eukaryota"/>
</dbReference>
<reference evidence="11" key="3">
    <citation type="journal article" date="2021" name="Int. J. Parasitol.">
        <title>Comparative analysis of gene expression between Babesia bovis blood stages and kinetes allowed by improved genome annotation.</title>
        <authorList>
            <person name="Ueti M.W."/>
            <person name="Johnson W.C."/>
            <person name="Kappmeyer L.S."/>
            <person name="Herndon D.R."/>
            <person name="Mousel M.R."/>
            <person name="Reif K.E."/>
            <person name="Taus N.S."/>
            <person name="Ifeonu O.O."/>
            <person name="Silva J.C."/>
            <person name="Suarez C.E."/>
            <person name="Brayton K.A."/>
        </authorList>
    </citation>
    <scope>NUCLEOTIDE SEQUENCE [LARGE SCALE GENOMIC DNA]</scope>
</reference>
<dbReference type="GO" id="GO:0043130">
    <property type="term" value="F:ubiquitin binding"/>
    <property type="evidence" value="ECO:0007669"/>
    <property type="project" value="TreeGrafter"/>
</dbReference>
<sequence length="205" mass="22481">MSNIRSFGDFDDAATHQPYSFAGGHNSAIGVEEGHTVHLYSDGFTVDGGPFRSLNHPENALFLSAVRDGVAPPELHTEGQDVRVYLIDDSHRKYMMKTSESNLQSTSLSKSAGVSNVEHISMESTSSETVTIRIKLYDNRQIHLKVGNNTSIGELRSLIADKSGLPTSSFHILSGFPPTNMKWNDFETVSDHDLSGSTIIQRVIT</sequence>
<keyword evidence="6" id="KW-0788">Thiol protease</keyword>
<dbReference type="Pfam" id="PF08059">
    <property type="entry name" value="SEP"/>
    <property type="match status" value="1"/>
</dbReference>
<dbReference type="FunCoup" id="A7ARH0">
    <property type="interactions" value="149"/>
</dbReference>
<organism evidence="10 11">
    <name type="scientific">Babesia bovis</name>
    <dbReference type="NCBI Taxonomy" id="5865"/>
    <lineage>
        <taxon>Eukaryota</taxon>
        <taxon>Sar</taxon>
        <taxon>Alveolata</taxon>
        <taxon>Apicomplexa</taxon>
        <taxon>Aconoidasida</taxon>
        <taxon>Piroplasmida</taxon>
        <taxon>Babesiidae</taxon>
        <taxon>Babesia</taxon>
    </lineage>
</organism>
<dbReference type="PANTHER" id="PTHR23333:SF20">
    <property type="entry name" value="NSFL1 COFACTOR P47"/>
    <property type="match status" value="1"/>
</dbReference>
<name>A7ARH0_BABBO</name>
<dbReference type="STRING" id="5865.A7ARH0"/>
<dbReference type="VEuPathDB" id="PiroplasmaDB:BBOV_IV007850"/>
<dbReference type="EC" id="3.4.19.12" evidence="2"/>
<proteinExistence type="predicted"/>
<dbReference type="SUPFAM" id="SSF54236">
    <property type="entry name" value="Ubiquitin-like"/>
    <property type="match status" value="1"/>
</dbReference>
<comment type="catalytic activity">
    <reaction evidence="1">
        <text>Thiol-dependent hydrolysis of ester, thioester, amide, peptide and isopeptide bonds formed by the C-terminal Gly of ubiquitin (a 76-residue protein attached to proteins as an intracellular targeting signal).</text>
        <dbReference type="EC" id="3.4.19.12"/>
    </reaction>
</comment>
<feature type="domain" description="SEP" evidence="9">
    <location>
        <begin position="32"/>
        <end position="95"/>
    </location>
</feature>
<dbReference type="InterPro" id="IPR000626">
    <property type="entry name" value="Ubiquitin-like_dom"/>
</dbReference>
<dbReference type="GO" id="GO:0005634">
    <property type="term" value="C:nucleus"/>
    <property type="evidence" value="ECO:0007669"/>
    <property type="project" value="TreeGrafter"/>
</dbReference>
<dbReference type="Gene3D" id="3.10.20.90">
    <property type="entry name" value="Phosphatidylinositol 3-kinase Catalytic Subunit, Chain A, domain 1"/>
    <property type="match status" value="1"/>
</dbReference>
<dbReference type="InterPro" id="IPR036241">
    <property type="entry name" value="NSFL1C_SEP_dom_sf"/>
</dbReference>